<dbReference type="GO" id="GO:0008173">
    <property type="term" value="F:RNA methyltransferase activity"/>
    <property type="evidence" value="ECO:0007669"/>
    <property type="project" value="InterPro"/>
</dbReference>
<dbReference type="SUPFAM" id="SSF75217">
    <property type="entry name" value="alpha/beta knot"/>
    <property type="match status" value="1"/>
</dbReference>
<dbReference type="InterPro" id="IPR053888">
    <property type="entry name" value="MRM3-like_sub_bind"/>
</dbReference>
<keyword evidence="2 5" id="KW-0489">Methyltransferase</keyword>
<dbReference type="SUPFAM" id="SSF55315">
    <property type="entry name" value="L30e-like"/>
    <property type="match status" value="1"/>
</dbReference>
<evidence type="ECO:0000256" key="2">
    <source>
        <dbReference type="ARBA" id="ARBA00022603"/>
    </source>
</evidence>
<sequence>MKEISSVTNPKIKEIIKLLSDVSYRKKERKFVVEGIHLVAEAMKKGIVDAIYMTEDAYDDLAMALPISSYHNIFLIKDNVAKKIASTVNSQNVFAVCEITPQHIDYDNNILLLDRVQDPGNVGTLIRSAASFNFKTVISNPNSVSYYNDKVIRSTQGNFFQINLVKEYLVQSISELKNQGYIIIGTQMHEESKFLNKVKFKDDEKYAVIIGNESVGISPEISELIDINVLIPMEENVESLNAAVAGSIVMYEISTAK</sequence>
<dbReference type="AlphaFoldDB" id="A0A291ISS3"/>
<dbReference type="GO" id="GO:0032259">
    <property type="term" value="P:methylation"/>
    <property type="evidence" value="ECO:0007669"/>
    <property type="project" value="UniProtKB-KW"/>
</dbReference>
<dbReference type="Proteomes" id="UP000232227">
    <property type="component" value="Chromosome"/>
</dbReference>
<dbReference type="InterPro" id="IPR029026">
    <property type="entry name" value="tRNA_m1G_MTases_N"/>
</dbReference>
<evidence type="ECO:0000313" key="6">
    <source>
        <dbReference type="Proteomes" id="UP000232227"/>
    </source>
</evidence>
<dbReference type="InterPro" id="IPR029064">
    <property type="entry name" value="Ribosomal_eL30-like_sf"/>
</dbReference>
<dbReference type="GO" id="GO:0003723">
    <property type="term" value="F:RNA binding"/>
    <property type="evidence" value="ECO:0007669"/>
    <property type="project" value="InterPro"/>
</dbReference>
<evidence type="ECO:0000256" key="3">
    <source>
        <dbReference type="ARBA" id="ARBA00022679"/>
    </source>
</evidence>
<protein>
    <submittedName>
        <fullName evidence="5">rRNA methyltransferase</fullName>
    </submittedName>
</protein>
<dbReference type="InterPro" id="IPR001537">
    <property type="entry name" value="SpoU_MeTrfase"/>
</dbReference>
<dbReference type="InterPro" id="IPR013123">
    <property type="entry name" value="SpoU_subst-bd"/>
</dbReference>
<reference evidence="5 6" key="1">
    <citation type="submission" date="2017-09" db="EMBL/GenBank/DDBJ databases">
        <title>SPAdes assembly of the Mesoplasma lactucae genome.</title>
        <authorList>
            <person name="Knight T.F."/>
            <person name="Rubinstein R."/>
            <person name="Citino T."/>
        </authorList>
    </citation>
    <scope>NUCLEOTIDE SEQUENCE [LARGE SCALE GENOMIC DNA]</scope>
    <source>
        <strain evidence="5 6">831-C4</strain>
    </source>
</reference>
<accession>A0A291ISS3</accession>
<comment type="similarity">
    <text evidence="1">Belongs to the class IV-like SAM-binding methyltransferase superfamily. RNA methyltransferase TrmH family.</text>
</comment>
<dbReference type="PANTHER" id="PTHR43191:SF2">
    <property type="entry name" value="RRNA METHYLTRANSFERASE 3, MITOCHONDRIAL"/>
    <property type="match status" value="1"/>
</dbReference>
<dbReference type="CDD" id="cd18095">
    <property type="entry name" value="SpoU-like_rRNA-MTase"/>
    <property type="match status" value="1"/>
</dbReference>
<dbReference type="OrthoDB" id="9794400at2"/>
<dbReference type="Pfam" id="PF22435">
    <property type="entry name" value="MRM3-like_sub_bind"/>
    <property type="match status" value="1"/>
</dbReference>
<feature type="domain" description="RNA 2-O ribose methyltransferase substrate binding" evidence="4">
    <location>
        <begin position="32"/>
        <end position="103"/>
    </location>
</feature>
<dbReference type="InterPro" id="IPR051259">
    <property type="entry name" value="rRNA_Methyltransferase"/>
</dbReference>
<gene>
    <name evidence="5" type="ORF">CP520_01875</name>
</gene>
<dbReference type="GO" id="GO:0006396">
    <property type="term" value="P:RNA processing"/>
    <property type="evidence" value="ECO:0007669"/>
    <property type="project" value="InterPro"/>
</dbReference>
<evidence type="ECO:0000259" key="4">
    <source>
        <dbReference type="SMART" id="SM00967"/>
    </source>
</evidence>
<dbReference type="PANTHER" id="PTHR43191">
    <property type="entry name" value="RRNA METHYLTRANSFERASE 3"/>
    <property type="match status" value="1"/>
</dbReference>
<evidence type="ECO:0000256" key="1">
    <source>
        <dbReference type="ARBA" id="ARBA00007228"/>
    </source>
</evidence>
<evidence type="ECO:0000313" key="5">
    <source>
        <dbReference type="EMBL" id="ATG97820.1"/>
    </source>
</evidence>
<name>A0A291ISS3_9MOLU</name>
<dbReference type="GO" id="GO:0005737">
    <property type="term" value="C:cytoplasm"/>
    <property type="evidence" value="ECO:0007669"/>
    <property type="project" value="UniProtKB-ARBA"/>
</dbReference>
<dbReference type="InterPro" id="IPR029028">
    <property type="entry name" value="Alpha/beta_knot_MTases"/>
</dbReference>
<dbReference type="SMART" id="SM00967">
    <property type="entry name" value="SpoU_sub_bind"/>
    <property type="match status" value="1"/>
</dbReference>
<keyword evidence="6" id="KW-1185">Reference proteome</keyword>
<dbReference type="Gene3D" id="3.40.1280.10">
    <property type="match status" value="1"/>
</dbReference>
<proteinExistence type="inferred from homology"/>
<dbReference type="Gene3D" id="3.30.1330.30">
    <property type="match status" value="1"/>
</dbReference>
<dbReference type="KEGG" id="mlac:CP520_01875"/>
<dbReference type="EMBL" id="CP023668">
    <property type="protein sequence ID" value="ATG97820.1"/>
    <property type="molecule type" value="Genomic_DNA"/>
</dbReference>
<organism evidence="5 6">
    <name type="scientific">Mesoplasma lactucae ATCC 49193</name>
    <dbReference type="NCBI Taxonomy" id="81460"/>
    <lineage>
        <taxon>Bacteria</taxon>
        <taxon>Bacillati</taxon>
        <taxon>Mycoplasmatota</taxon>
        <taxon>Mollicutes</taxon>
        <taxon>Entomoplasmatales</taxon>
        <taxon>Entomoplasmataceae</taxon>
        <taxon>Mesoplasma</taxon>
    </lineage>
</organism>
<dbReference type="Pfam" id="PF00588">
    <property type="entry name" value="SpoU_methylase"/>
    <property type="match status" value="1"/>
</dbReference>
<keyword evidence="3 5" id="KW-0808">Transferase</keyword>